<protein>
    <submittedName>
        <fullName evidence="2">4-methyl-5(B-hydroxyethyl)-thiazole monophosphate biosynthesis</fullName>
    </submittedName>
</protein>
<dbReference type="InterPro" id="IPR029062">
    <property type="entry name" value="Class_I_gatase-like"/>
</dbReference>
<proteinExistence type="predicted"/>
<reference evidence="2 3" key="1">
    <citation type="submission" date="2024-06" db="EMBL/GenBank/DDBJ databases">
        <title>Genomic Encyclopedia of Type Strains, Phase IV (KMG-IV): sequencing the most valuable type-strain genomes for metagenomic binning, comparative biology and taxonomic classification.</title>
        <authorList>
            <person name="Goeker M."/>
        </authorList>
    </citation>
    <scope>NUCLEOTIDE SEQUENCE [LARGE SCALE GENOMIC DNA]</scope>
    <source>
        <strain evidence="2 3">DSM 15349</strain>
    </source>
</reference>
<keyword evidence="3" id="KW-1185">Reference proteome</keyword>
<dbReference type="Gene3D" id="3.40.50.880">
    <property type="match status" value="1"/>
</dbReference>
<dbReference type="Proteomes" id="UP001549055">
    <property type="component" value="Unassembled WGS sequence"/>
</dbReference>
<dbReference type="Pfam" id="PF01965">
    <property type="entry name" value="DJ-1_PfpI"/>
    <property type="match status" value="1"/>
</dbReference>
<organism evidence="2 3">
    <name type="scientific">Streptococcus gallinaceus</name>
    <dbReference type="NCBI Taxonomy" id="165758"/>
    <lineage>
        <taxon>Bacteria</taxon>
        <taxon>Bacillati</taxon>
        <taxon>Bacillota</taxon>
        <taxon>Bacilli</taxon>
        <taxon>Lactobacillales</taxon>
        <taxon>Streptococcaceae</taxon>
        <taxon>Streptococcus</taxon>
    </lineage>
</organism>
<evidence type="ECO:0000259" key="1">
    <source>
        <dbReference type="Pfam" id="PF01965"/>
    </source>
</evidence>
<dbReference type="InterPro" id="IPR006287">
    <property type="entry name" value="DJ-1"/>
</dbReference>
<dbReference type="InterPro" id="IPR050325">
    <property type="entry name" value="Prot/Nucl_acid_deglycase"/>
</dbReference>
<sequence>MAKVAVLLAPGFEEIEALTPVDVLRRADIDCQMIGLLGKSVTGSHGITVEADKMFDGNLAEFDMIVLPGGMPGSTNLRDHEGLIEQLQEAAVAGKWIAAICAAPIVLDRAGLLEGKSYTCFPGQEKTISSGNHCSDIVVVDGSIITSRGAGTSLAFAYKLVDLLGGNGQEQAERMVYTALFK</sequence>
<dbReference type="PANTHER" id="PTHR48094:SF12">
    <property type="entry name" value="PARKINSON DISEASE PROTEIN 7 HOMOLOG"/>
    <property type="match status" value="1"/>
</dbReference>
<evidence type="ECO:0000313" key="3">
    <source>
        <dbReference type="Proteomes" id="UP001549055"/>
    </source>
</evidence>
<dbReference type="PANTHER" id="PTHR48094">
    <property type="entry name" value="PROTEIN/NUCLEIC ACID DEGLYCASE DJ-1-RELATED"/>
    <property type="match status" value="1"/>
</dbReference>
<dbReference type="SUPFAM" id="SSF52317">
    <property type="entry name" value="Class I glutamine amidotransferase-like"/>
    <property type="match status" value="1"/>
</dbReference>
<name>A0ABV2JJ82_9STRE</name>
<dbReference type="CDD" id="cd03135">
    <property type="entry name" value="GATase1_DJ-1"/>
    <property type="match status" value="1"/>
</dbReference>
<accession>A0ABV2JJ82</accession>
<dbReference type="NCBIfam" id="TIGR01383">
    <property type="entry name" value="not_thiJ"/>
    <property type="match status" value="1"/>
</dbReference>
<feature type="domain" description="DJ-1/PfpI" evidence="1">
    <location>
        <begin position="2"/>
        <end position="162"/>
    </location>
</feature>
<gene>
    <name evidence="2" type="ORF">ABID27_000595</name>
</gene>
<evidence type="ECO:0000313" key="2">
    <source>
        <dbReference type="EMBL" id="MET3643973.1"/>
    </source>
</evidence>
<dbReference type="InterPro" id="IPR002818">
    <property type="entry name" value="DJ-1/PfpI"/>
</dbReference>
<dbReference type="RefSeq" id="WP_354280152.1">
    <property type="nucleotide sequence ID" value="NZ_JBEPMK010000002.1"/>
</dbReference>
<comment type="caution">
    <text evidence="2">The sequence shown here is derived from an EMBL/GenBank/DDBJ whole genome shotgun (WGS) entry which is preliminary data.</text>
</comment>
<dbReference type="EMBL" id="JBEPMK010000002">
    <property type="protein sequence ID" value="MET3643973.1"/>
    <property type="molecule type" value="Genomic_DNA"/>
</dbReference>